<keyword evidence="3" id="KW-1185">Reference proteome</keyword>
<keyword evidence="1" id="KW-1133">Transmembrane helix</keyword>
<accession>A0A923HRU5</accession>
<dbReference type="Proteomes" id="UP000627446">
    <property type="component" value="Unassembled WGS sequence"/>
</dbReference>
<feature type="transmembrane region" description="Helical" evidence="1">
    <location>
        <begin position="6"/>
        <end position="28"/>
    </location>
</feature>
<evidence type="ECO:0000256" key="1">
    <source>
        <dbReference type="SAM" id="Phobius"/>
    </source>
</evidence>
<keyword evidence="1" id="KW-0472">Membrane</keyword>
<feature type="transmembrane region" description="Helical" evidence="1">
    <location>
        <begin position="165"/>
        <end position="183"/>
    </location>
</feature>
<feature type="transmembrane region" description="Helical" evidence="1">
    <location>
        <begin position="99"/>
        <end position="119"/>
    </location>
</feature>
<organism evidence="2 3">
    <name type="scientific">Undibacterium nitidum</name>
    <dbReference type="NCBI Taxonomy" id="2762298"/>
    <lineage>
        <taxon>Bacteria</taxon>
        <taxon>Pseudomonadati</taxon>
        <taxon>Pseudomonadota</taxon>
        <taxon>Betaproteobacteria</taxon>
        <taxon>Burkholderiales</taxon>
        <taxon>Oxalobacteraceae</taxon>
        <taxon>Undibacterium</taxon>
    </lineage>
</organism>
<reference evidence="2" key="1">
    <citation type="submission" date="2020-08" db="EMBL/GenBank/DDBJ databases">
        <title>Novel species isolated from subtropical streams in China.</title>
        <authorList>
            <person name="Lu H."/>
        </authorList>
    </citation>
    <scope>NUCLEOTIDE SEQUENCE</scope>
    <source>
        <strain evidence="2">LX22W</strain>
    </source>
</reference>
<evidence type="ECO:0000313" key="3">
    <source>
        <dbReference type="Proteomes" id="UP000627446"/>
    </source>
</evidence>
<keyword evidence="1" id="KW-0812">Transmembrane</keyword>
<comment type="caution">
    <text evidence="2">The sequence shown here is derived from an EMBL/GenBank/DDBJ whole genome shotgun (WGS) entry which is preliminary data.</text>
</comment>
<protein>
    <recommendedName>
        <fullName evidence="4">DUF1761 domain-containing protein</fullName>
    </recommendedName>
</protein>
<evidence type="ECO:0008006" key="4">
    <source>
        <dbReference type="Google" id="ProtNLM"/>
    </source>
</evidence>
<sequence>MNLLQLWLPIIVTAVGIFIASSLIHMVFKWHNSEYKPLPNDDAVRAVLNAAQLAPGLYSTPHCVDMKDMQSPEMQQKMKEGPVAIITLRKPGLPEMGKYLVQWFILNIGIAALGGLLALQTMGIHANPHYAGHFVGLFSMIVYGAGSVQESIWMGRPWSATFKNLLDALIYGVVSAIAFWQLWPVSA</sequence>
<feature type="transmembrane region" description="Helical" evidence="1">
    <location>
        <begin position="131"/>
        <end position="153"/>
    </location>
</feature>
<dbReference type="EMBL" id="JACOFZ010000002">
    <property type="protein sequence ID" value="MBC3881317.1"/>
    <property type="molecule type" value="Genomic_DNA"/>
</dbReference>
<dbReference type="RefSeq" id="WP_186916180.1">
    <property type="nucleotide sequence ID" value="NZ_JACOFZ010000002.1"/>
</dbReference>
<gene>
    <name evidence="2" type="ORF">H8K36_08040</name>
</gene>
<evidence type="ECO:0000313" key="2">
    <source>
        <dbReference type="EMBL" id="MBC3881317.1"/>
    </source>
</evidence>
<dbReference type="AlphaFoldDB" id="A0A923HRU5"/>
<name>A0A923HRU5_9BURK</name>
<proteinExistence type="predicted"/>